<keyword evidence="3" id="KW-0813">Transport</keyword>
<dbReference type="Pfam" id="PF08352">
    <property type="entry name" value="oligo_HPY"/>
    <property type="match status" value="1"/>
</dbReference>
<dbReference type="RefSeq" id="WP_101578857.1">
    <property type="nucleotide sequence ID" value="NZ_PGVA01000054.1"/>
</dbReference>
<dbReference type="InterPro" id="IPR003439">
    <property type="entry name" value="ABC_transporter-like_ATP-bd"/>
</dbReference>
<protein>
    <submittedName>
        <fullName evidence="11">ABC transporter ATP-binding protein</fullName>
    </submittedName>
</protein>
<dbReference type="SUPFAM" id="SSF52540">
    <property type="entry name" value="P-loop containing nucleoside triphosphate hydrolases"/>
    <property type="match status" value="1"/>
</dbReference>
<evidence type="ECO:0000256" key="3">
    <source>
        <dbReference type="ARBA" id="ARBA00022448"/>
    </source>
</evidence>
<evidence type="ECO:0000259" key="10">
    <source>
        <dbReference type="PROSITE" id="PS50893"/>
    </source>
</evidence>
<evidence type="ECO:0000256" key="6">
    <source>
        <dbReference type="ARBA" id="ARBA00022741"/>
    </source>
</evidence>
<evidence type="ECO:0000256" key="8">
    <source>
        <dbReference type="ARBA" id="ARBA00022967"/>
    </source>
</evidence>
<proteinExistence type="inferred from homology"/>
<evidence type="ECO:0000256" key="7">
    <source>
        <dbReference type="ARBA" id="ARBA00022840"/>
    </source>
</evidence>
<dbReference type="PROSITE" id="PS00211">
    <property type="entry name" value="ABC_TRANSPORTER_1"/>
    <property type="match status" value="1"/>
</dbReference>
<evidence type="ECO:0000256" key="9">
    <source>
        <dbReference type="ARBA" id="ARBA00023136"/>
    </source>
</evidence>
<dbReference type="InterPro" id="IPR013563">
    <property type="entry name" value="Oligopep_ABC_C"/>
</dbReference>
<dbReference type="GO" id="GO:0005886">
    <property type="term" value="C:plasma membrane"/>
    <property type="evidence" value="ECO:0007669"/>
    <property type="project" value="UniProtKB-SubCell"/>
</dbReference>
<sequence>MNILTIKDLTVKHRDSTILDQVNLTVQEGEWLALVGESGSGKSVMASAIGGLLPSELMVLSGKIFLDDQEITRFSEKEFQKIRGKEIAYIFQDYQGAFTPFMTIGKQFDEMLKTHTGMSKNERKEFALLSLKNVHLSEERVYKSYPFQLSGGQLQRAAIAMATILKPKLLIADEPTTALDSLTAAKVLELIAELTKQTKSAVLFITHDLRHVRKYASNLAIILRGEIVEFGDKKTIIKQPQHLYTKQLFSAVPKLRETPVRLLPNTVKQEATY</sequence>
<dbReference type="Proteomes" id="UP000234951">
    <property type="component" value="Unassembled WGS sequence"/>
</dbReference>
<evidence type="ECO:0000256" key="4">
    <source>
        <dbReference type="ARBA" id="ARBA00022475"/>
    </source>
</evidence>
<evidence type="ECO:0000313" key="12">
    <source>
        <dbReference type="EMBL" id="PLR95469.1"/>
    </source>
</evidence>
<keyword evidence="8" id="KW-1278">Translocase</keyword>
<dbReference type="GO" id="GO:0015833">
    <property type="term" value="P:peptide transport"/>
    <property type="evidence" value="ECO:0007669"/>
    <property type="project" value="InterPro"/>
</dbReference>
<comment type="similarity">
    <text evidence="2">Belongs to the ABC transporter superfamily.</text>
</comment>
<comment type="subcellular location">
    <subcellularLocation>
        <location evidence="1">Cell membrane</location>
        <topology evidence="1">Peripheral membrane protein</topology>
    </subcellularLocation>
</comment>
<dbReference type="GO" id="GO:0016887">
    <property type="term" value="F:ATP hydrolysis activity"/>
    <property type="evidence" value="ECO:0007669"/>
    <property type="project" value="InterPro"/>
</dbReference>
<dbReference type="AlphaFoldDB" id="A0A2N5GHP0"/>
<dbReference type="EMBL" id="PGVD01000038">
    <property type="protein sequence ID" value="PLR95469.1"/>
    <property type="molecule type" value="Genomic_DNA"/>
</dbReference>
<dbReference type="PANTHER" id="PTHR43297:SF14">
    <property type="entry name" value="ATPASE AAA-TYPE CORE DOMAIN-CONTAINING PROTEIN"/>
    <property type="match status" value="1"/>
</dbReference>
<feature type="domain" description="ABC transporter" evidence="10">
    <location>
        <begin position="4"/>
        <end position="249"/>
    </location>
</feature>
<dbReference type="Pfam" id="PF00005">
    <property type="entry name" value="ABC_tran"/>
    <property type="match status" value="1"/>
</dbReference>
<keyword evidence="4" id="KW-1003">Cell membrane</keyword>
<dbReference type="InterPro" id="IPR003593">
    <property type="entry name" value="AAA+_ATPase"/>
</dbReference>
<evidence type="ECO:0000256" key="5">
    <source>
        <dbReference type="ARBA" id="ARBA00022519"/>
    </source>
</evidence>
<name>A0A2N5GHP0_9BACI</name>
<evidence type="ECO:0000313" key="13">
    <source>
        <dbReference type="Proteomes" id="UP000234951"/>
    </source>
</evidence>
<gene>
    <name evidence="11" type="ORF">CU635_18520</name>
    <name evidence="12" type="ORF">CVD25_14715</name>
</gene>
<dbReference type="InterPro" id="IPR050388">
    <property type="entry name" value="ABC_Ni/Peptide_Import"/>
</dbReference>
<dbReference type="Proteomes" id="UP000235114">
    <property type="component" value="Unassembled WGS sequence"/>
</dbReference>
<dbReference type="EMBL" id="PGVA01000054">
    <property type="protein sequence ID" value="PLR80312.1"/>
    <property type="molecule type" value="Genomic_DNA"/>
</dbReference>
<keyword evidence="7 11" id="KW-0067">ATP-binding</keyword>
<evidence type="ECO:0000313" key="11">
    <source>
        <dbReference type="EMBL" id="PLR80312.1"/>
    </source>
</evidence>
<accession>A0A2N5GHP0</accession>
<dbReference type="SMART" id="SM00382">
    <property type="entry name" value="AAA"/>
    <property type="match status" value="1"/>
</dbReference>
<dbReference type="GO" id="GO:0005524">
    <property type="term" value="F:ATP binding"/>
    <property type="evidence" value="ECO:0007669"/>
    <property type="project" value="UniProtKB-KW"/>
</dbReference>
<evidence type="ECO:0000256" key="2">
    <source>
        <dbReference type="ARBA" id="ARBA00005417"/>
    </source>
</evidence>
<dbReference type="CDD" id="cd03257">
    <property type="entry name" value="ABC_NikE_OppD_transporters"/>
    <property type="match status" value="1"/>
</dbReference>
<evidence type="ECO:0000313" key="14">
    <source>
        <dbReference type="Proteomes" id="UP000235114"/>
    </source>
</evidence>
<dbReference type="InterPro" id="IPR017871">
    <property type="entry name" value="ABC_transporter-like_CS"/>
</dbReference>
<organism evidence="11 13">
    <name type="scientific">Bacillus canaveralius</name>
    <dbReference type="NCBI Taxonomy" id="1403243"/>
    <lineage>
        <taxon>Bacteria</taxon>
        <taxon>Bacillati</taxon>
        <taxon>Bacillota</taxon>
        <taxon>Bacilli</taxon>
        <taxon>Bacillales</taxon>
        <taxon>Bacillaceae</taxon>
        <taxon>Bacillus</taxon>
    </lineage>
</organism>
<evidence type="ECO:0000256" key="1">
    <source>
        <dbReference type="ARBA" id="ARBA00004202"/>
    </source>
</evidence>
<dbReference type="OrthoDB" id="9802264at2"/>
<keyword evidence="14" id="KW-1185">Reference proteome</keyword>
<comment type="caution">
    <text evidence="11">The sequence shown here is derived from an EMBL/GenBank/DDBJ whole genome shotgun (WGS) entry which is preliminary data.</text>
</comment>
<reference evidence="11 13" key="1">
    <citation type="submission" date="2017-11" db="EMBL/GenBank/DDBJ databases">
        <title>Comparitive Functional Genomics of Dry Heat Resistant strains isolated from the Viking Spacecraft.</title>
        <authorList>
            <person name="Seuylemezian A."/>
            <person name="Cooper K."/>
            <person name="Vaishampayan P."/>
        </authorList>
    </citation>
    <scope>NUCLEOTIDE SEQUENCE [LARGE SCALE GENOMIC DNA]</scope>
    <source>
        <strain evidence="11 13">M4.6</strain>
    </source>
</reference>
<dbReference type="PANTHER" id="PTHR43297">
    <property type="entry name" value="OLIGOPEPTIDE TRANSPORT ATP-BINDING PROTEIN APPD"/>
    <property type="match status" value="1"/>
</dbReference>
<keyword evidence="9" id="KW-0472">Membrane</keyword>
<keyword evidence="5" id="KW-0997">Cell inner membrane</keyword>
<dbReference type="Gene3D" id="3.40.50.300">
    <property type="entry name" value="P-loop containing nucleotide triphosphate hydrolases"/>
    <property type="match status" value="1"/>
</dbReference>
<dbReference type="InterPro" id="IPR027417">
    <property type="entry name" value="P-loop_NTPase"/>
</dbReference>
<reference evidence="12 14" key="2">
    <citation type="submission" date="2017-12" db="EMBL/GenBank/DDBJ databases">
        <title>Comparative Functional Genomics of Dry Heat Resistant strains isolated from the Viking Spacecraft.</title>
        <authorList>
            <person name="Seuylemezian A."/>
            <person name="Cooper K."/>
            <person name="Vaishampayan P."/>
        </authorList>
    </citation>
    <scope>NUCLEOTIDE SEQUENCE [LARGE SCALE GENOMIC DNA]</scope>
    <source>
        <strain evidence="12 14">ATCC 29669</strain>
    </source>
</reference>
<dbReference type="PROSITE" id="PS50893">
    <property type="entry name" value="ABC_TRANSPORTER_2"/>
    <property type="match status" value="1"/>
</dbReference>
<keyword evidence="6" id="KW-0547">Nucleotide-binding</keyword>